<reference evidence="1" key="1">
    <citation type="journal article" date="2014" name="Int. J. Syst. Evol. Microbiol.">
        <title>Complete genome sequence of Corynebacterium casei LMG S-19264T (=DSM 44701T), isolated from a smear-ripened cheese.</title>
        <authorList>
            <consortium name="US DOE Joint Genome Institute (JGI-PGF)"/>
            <person name="Walter F."/>
            <person name="Albersmeier A."/>
            <person name="Kalinowski J."/>
            <person name="Ruckert C."/>
        </authorList>
    </citation>
    <scope>NUCLEOTIDE SEQUENCE</scope>
    <source>
        <strain evidence="1">KCTC 12719</strain>
    </source>
</reference>
<dbReference type="AlphaFoldDB" id="A0A918W2W6"/>
<keyword evidence="2" id="KW-1185">Reference proteome</keyword>
<name>A0A918W2W6_9FLAO</name>
<comment type="caution">
    <text evidence="1">The sequence shown here is derived from an EMBL/GenBank/DDBJ whole genome shotgun (WGS) entry which is preliminary data.</text>
</comment>
<reference evidence="1" key="2">
    <citation type="submission" date="2020-09" db="EMBL/GenBank/DDBJ databases">
        <authorList>
            <person name="Sun Q."/>
            <person name="Kim S."/>
        </authorList>
    </citation>
    <scope>NUCLEOTIDE SEQUENCE</scope>
    <source>
        <strain evidence="1">KCTC 12719</strain>
    </source>
</reference>
<organism evidence="1 2">
    <name type="scientific">Salinimicrobium marinum</name>
    <dbReference type="NCBI Taxonomy" id="680283"/>
    <lineage>
        <taxon>Bacteria</taxon>
        <taxon>Pseudomonadati</taxon>
        <taxon>Bacteroidota</taxon>
        <taxon>Flavobacteriia</taxon>
        <taxon>Flavobacteriales</taxon>
        <taxon>Flavobacteriaceae</taxon>
        <taxon>Salinimicrobium</taxon>
    </lineage>
</organism>
<protein>
    <submittedName>
        <fullName evidence="1">Uncharacterized protein</fullName>
    </submittedName>
</protein>
<evidence type="ECO:0000313" key="2">
    <source>
        <dbReference type="Proteomes" id="UP000610456"/>
    </source>
</evidence>
<dbReference type="EMBL" id="BMXB01000025">
    <property type="protein sequence ID" value="GHA50939.1"/>
    <property type="molecule type" value="Genomic_DNA"/>
</dbReference>
<sequence length="52" mass="6143">MDYLHLKYDESKMLAINFSGDQNVKPDVVNIILGNVKKTLQRRMRALKNYLF</sequence>
<evidence type="ECO:0000313" key="1">
    <source>
        <dbReference type="EMBL" id="GHA50939.1"/>
    </source>
</evidence>
<gene>
    <name evidence="1" type="ORF">GCM10007103_34630</name>
</gene>
<accession>A0A918W2W6</accession>
<proteinExistence type="predicted"/>
<dbReference type="Proteomes" id="UP000610456">
    <property type="component" value="Unassembled WGS sequence"/>
</dbReference>